<accession>A0ABU2BQ17</accession>
<comment type="subcellular location">
    <subcellularLocation>
        <location evidence="2">Gas vesicle</location>
    </subcellularLocation>
</comment>
<keyword evidence="1" id="KW-0304">Gas vesicle</keyword>
<dbReference type="EMBL" id="JAVDYG010000001">
    <property type="protein sequence ID" value="MDR7360729.1"/>
    <property type="molecule type" value="Genomic_DNA"/>
</dbReference>
<comment type="caution">
    <text evidence="4">The sequence shown here is derived from an EMBL/GenBank/DDBJ whole genome shotgun (WGS) entry which is preliminary data.</text>
</comment>
<sequence length="253" mass="27600">MPDVMAPAHETGCYVYGVVPTGAVVEGVLGVDDEPVHLVDAGEVAVVVSPLALDRPPARRAELLAHSRVVDALAAVGPVVPVRFGSVVLDEEAALDEVLSDGRDLVALLERLRHVVQLNLRATYVEEQVLAEVVESDPVVAELRRRTRDLPAGTMHPDLVRLGERVSMALDQVREHDRGELLAEVEPLAEAVRVRQVGGTDGLLDVALLVEREHLVAVEERLEDLAAEVHPRVRLRLVGPVPPYDFVEDRSWV</sequence>
<gene>
    <name evidence="4" type="ORF">J2S63_000282</name>
</gene>
<evidence type="ECO:0000313" key="4">
    <source>
        <dbReference type="EMBL" id="MDR7360729.1"/>
    </source>
</evidence>
<reference evidence="4 5" key="1">
    <citation type="submission" date="2023-07" db="EMBL/GenBank/DDBJ databases">
        <title>Sequencing the genomes of 1000 actinobacteria strains.</title>
        <authorList>
            <person name="Klenk H.-P."/>
        </authorList>
    </citation>
    <scope>NUCLEOTIDE SEQUENCE [LARGE SCALE GENOMIC DNA]</scope>
    <source>
        <strain evidence="4 5">DSM 19426</strain>
    </source>
</reference>
<dbReference type="InterPro" id="IPR009430">
    <property type="entry name" value="GvpL/GvpF"/>
</dbReference>
<name>A0ABU2BQ17_9ACTN</name>
<evidence type="ECO:0000256" key="3">
    <source>
        <dbReference type="ARBA" id="ARBA00035643"/>
    </source>
</evidence>
<evidence type="ECO:0000256" key="1">
    <source>
        <dbReference type="ARBA" id="ARBA00022987"/>
    </source>
</evidence>
<dbReference type="PANTHER" id="PTHR36852">
    <property type="entry name" value="PROTEIN GVPL 2"/>
    <property type="match status" value="1"/>
</dbReference>
<evidence type="ECO:0008006" key="6">
    <source>
        <dbReference type="Google" id="ProtNLM"/>
    </source>
</evidence>
<dbReference type="PANTHER" id="PTHR36852:SF1">
    <property type="entry name" value="PROTEIN GVPL 2"/>
    <property type="match status" value="1"/>
</dbReference>
<keyword evidence="5" id="KW-1185">Reference proteome</keyword>
<comment type="similarity">
    <text evidence="3">Belongs to the gas vesicle GvpF/GvpL family.</text>
</comment>
<organism evidence="4 5">
    <name type="scientific">Nocardioides marmoribigeumensis</name>
    <dbReference type="NCBI Taxonomy" id="433649"/>
    <lineage>
        <taxon>Bacteria</taxon>
        <taxon>Bacillati</taxon>
        <taxon>Actinomycetota</taxon>
        <taxon>Actinomycetes</taxon>
        <taxon>Propionibacteriales</taxon>
        <taxon>Nocardioidaceae</taxon>
        <taxon>Nocardioides</taxon>
    </lineage>
</organism>
<proteinExistence type="inferred from homology"/>
<dbReference type="Pfam" id="PF06386">
    <property type="entry name" value="GvpL_GvpF"/>
    <property type="match status" value="1"/>
</dbReference>
<dbReference type="RefSeq" id="WP_310297608.1">
    <property type="nucleotide sequence ID" value="NZ_BAAAPS010000011.1"/>
</dbReference>
<protein>
    <recommendedName>
        <fullName evidence="6">GvpL/GvpF family gas vesicle protein</fullName>
    </recommendedName>
</protein>
<evidence type="ECO:0000313" key="5">
    <source>
        <dbReference type="Proteomes" id="UP001183648"/>
    </source>
</evidence>
<dbReference type="Proteomes" id="UP001183648">
    <property type="component" value="Unassembled WGS sequence"/>
</dbReference>
<evidence type="ECO:0000256" key="2">
    <source>
        <dbReference type="ARBA" id="ARBA00035108"/>
    </source>
</evidence>